<organism evidence="1">
    <name type="scientific">Anguilla anguilla</name>
    <name type="common">European freshwater eel</name>
    <name type="synonym">Muraena anguilla</name>
    <dbReference type="NCBI Taxonomy" id="7936"/>
    <lineage>
        <taxon>Eukaryota</taxon>
        <taxon>Metazoa</taxon>
        <taxon>Chordata</taxon>
        <taxon>Craniata</taxon>
        <taxon>Vertebrata</taxon>
        <taxon>Euteleostomi</taxon>
        <taxon>Actinopterygii</taxon>
        <taxon>Neopterygii</taxon>
        <taxon>Teleostei</taxon>
        <taxon>Anguilliformes</taxon>
        <taxon>Anguillidae</taxon>
        <taxon>Anguilla</taxon>
    </lineage>
</organism>
<sequence length="15" mass="1726">MFKALCSARRQTSLN</sequence>
<accession>A0A0E9PWV3</accession>
<name>A0A0E9PWV3_ANGAN</name>
<proteinExistence type="predicted"/>
<reference evidence="1" key="2">
    <citation type="journal article" date="2015" name="Fish Shellfish Immunol.">
        <title>Early steps in the European eel (Anguilla anguilla)-Vibrio vulnificus interaction in the gills: Role of the RtxA13 toxin.</title>
        <authorList>
            <person name="Callol A."/>
            <person name="Pajuelo D."/>
            <person name="Ebbesson L."/>
            <person name="Teles M."/>
            <person name="MacKenzie S."/>
            <person name="Amaro C."/>
        </authorList>
    </citation>
    <scope>NUCLEOTIDE SEQUENCE</scope>
</reference>
<evidence type="ECO:0000313" key="1">
    <source>
        <dbReference type="EMBL" id="JAH09106.1"/>
    </source>
</evidence>
<dbReference type="EMBL" id="GBXM01099471">
    <property type="protein sequence ID" value="JAH09106.1"/>
    <property type="molecule type" value="Transcribed_RNA"/>
</dbReference>
<protein>
    <submittedName>
        <fullName evidence="1">Uncharacterized protein</fullName>
    </submittedName>
</protein>
<reference evidence="1" key="1">
    <citation type="submission" date="2014-11" db="EMBL/GenBank/DDBJ databases">
        <authorList>
            <person name="Amaro Gonzalez C."/>
        </authorList>
    </citation>
    <scope>NUCLEOTIDE SEQUENCE</scope>
</reference>